<name>A0A7S3G3Z0_9EUKA</name>
<dbReference type="EMBL" id="HBIB01011071">
    <property type="protein sequence ID" value="CAE0244977.1"/>
    <property type="molecule type" value="Transcribed_RNA"/>
</dbReference>
<proteinExistence type="predicted"/>
<reference evidence="1" key="1">
    <citation type="submission" date="2021-01" db="EMBL/GenBank/DDBJ databases">
        <authorList>
            <person name="Corre E."/>
            <person name="Pelletier E."/>
            <person name="Niang G."/>
            <person name="Scheremetjew M."/>
            <person name="Finn R."/>
            <person name="Kale V."/>
            <person name="Holt S."/>
            <person name="Cochrane G."/>
            <person name="Meng A."/>
            <person name="Brown T."/>
            <person name="Cohen L."/>
        </authorList>
    </citation>
    <scope>NUCLEOTIDE SEQUENCE</scope>
    <source>
        <strain evidence="1">NIES-2562</strain>
    </source>
</reference>
<gene>
    <name evidence="1" type="ORF">PBIL07802_LOCUS7156</name>
    <name evidence="2" type="ORF">PBIL07802_LOCUS7157</name>
</gene>
<dbReference type="AlphaFoldDB" id="A0A7S3G3Z0"/>
<evidence type="ECO:0000313" key="2">
    <source>
        <dbReference type="EMBL" id="CAE0244977.1"/>
    </source>
</evidence>
<dbReference type="EMBL" id="HBIB01011070">
    <property type="protein sequence ID" value="CAE0244976.1"/>
    <property type="molecule type" value="Transcribed_RNA"/>
</dbReference>
<protein>
    <submittedName>
        <fullName evidence="1">Uncharacterized protein</fullName>
    </submittedName>
</protein>
<dbReference type="Gene3D" id="3.40.50.2000">
    <property type="entry name" value="Glycogen Phosphorylase B"/>
    <property type="match status" value="1"/>
</dbReference>
<organism evidence="1">
    <name type="scientific">Palpitomonas bilix</name>
    <dbReference type="NCBI Taxonomy" id="652834"/>
    <lineage>
        <taxon>Eukaryota</taxon>
        <taxon>Eukaryota incertae sedis</taxon>
    </lineage>
</organism>
<sequence>MSEAVLDEQEWLDRLGRADAYLDTLPPVCAHSTAIDVRVLNMATATLPARLSSSRVAASVYLRGGREGGEVAPCSMCGQLSGGGRGKGGRQCVARAVDEWVEYYYSCLTSPPPSLPRTHARRGEGGGTWEEEVDEMGRSYGRLARIGVELLALDEWRGRGMPHIVIAPSPSSVMLEG</sequence>
<evidence type="ECO:0000313" key="1">
    <source>
        <dbReference type="EMBL" id="CAE0244976.1"/>
    </source>
</evidence>
<accession>A0A7S3G3Z0</accession>